<dbReference type="Gene3D" id="1.25.40.10">
    <property type="entry name" value="Tetratricopeptide repeat domain"/>
    <property type="match status" value="2"/>
</dbReference>
<dbReference type="InterPro" id="IPR019734">
    <property type="entry name" value="TPR_rpt"/>
</dbReference>
<protein>
    <recommendedName>
        <fullName evidence="4">Tetratricopeptide repeat protein</fullName>
    </recommendedName>
</protein>
<accession>A0A354LZ35</accession>
<dbReference type="RefSeq" id="WP_303008792.1">
    <property type="nucleotide sequence ID" value="NZ_CAUAJF010000049.1"/>
</dbReference>
<evidence type="ECO:0000256" key="1">
    <source>
        <dbReference type="PROSITE-ProRule" id="PRU00339"/>
    </source>
</evidence>
<gene>
    <name evidence="2" type="ORF">DDY73_00830</name>
</gene>
<dbReference type="InterPro" id="IPR011990">
    <property type="entry name" value="TPR-like_helical_dom_sf"/>
</dbReference>
<reference evidence="2 3" key="1">
    <citation type="journal article" date="2018" name="Nat. Biotechnol.">
        <title>A standardized bacterial taxonomy based on genome phylogeny substantially revises the tree of life.</title>
        <authorList>
            <person name="Parks D.H."/>
            <person name="Chuvochina M."/>
            <person name="Waite D.W."/>
            <person name="Rinke C."/>
            <person name="Skarshewski A."/>
            <person name="Chaumeil P.A."/>
            <person name="Hugenholtz P."/>
        </authorList>
    </citation>
    <scope>NUCLEOTIDE SEQUENCE [LARGE SCALE GENOMIC DNA]</scope>
    <source>
        <strain evidence="2">UBA11482</strain>
    </source>
</reference>
<keyword evidence="1" id="KW-0802">TPR repeat</keyword>
<dbReference type="PROSITE" id="PS50005">
    <property type="entry name" value="TPR"/>
    <property type="match status" value="1"/>
</dbReference>
<dbReference type="AlphaFoldDB" id="A0A354LZ35"/>
<evidence type="ECO:0008006" key="4">
    <source>
        <dbReference type="Google" id="ProtNLM"/>
    </source>
</evidence>
<comment type="caution">
    <text evidence="2">The sequence shown here is derived from an EMBL/GenBank/DDBJ whole genome shotgun (WGS) entry which is preliminary data.</text>
</comment>
<sequence>MKKTKRRDFLKQFFWGSALLYVNPITFSTPGKAITDKASNLPTDEITRQQALTYFYKKEYKNAENLFNKLISAHPDKVNYYDGLRKVLGAQNRISDICVLYAEGLKKNQDNPIFYDRYARALTALSGGNKIQRSKYEQETGIDPVDYSLKLYIEAISKFPDKQYLKTGLLDIQKKIGIYTSSRSRVSIHRPDTAILSKIPELTSEIKESWEHSRTSIKKNSPINKARHIGKTTTIPPKKRRTMFFPEEEQLRAKQITAHLQWVTTITLSNLLQNPVYKTVYTYISTLSPHLITDSLFGEIKKYAKQYKLQKFLIELTKNRYNRSKTFWRTISYADSLKQNKDTASQALVLYQDAEKKSKALQPKKIGALYGGKATCLIQEKNYSSARETLLQGIELLNGIGGIARGLSIHYAKTYISEENYEAAENILNLILTKCLKHQPNTEELPDDPIIKYIYPDPFINEEISFYHRLDDKQPVHTQEILSVYYALARLYIKKNDSAGYSRIKNKIIALSPQDRFVNNNHI</sequence>
<name>A0A354LZ35_9BACT</name>
<proteinExistence type="predicted"/>
<dbReference type="EMBL" id="DNWC01000014">
    <property type="protein sequence ID" value="HBJ07524.1"/>
    <property type="molecule type" value="Genomic_DNA"/>
</dbReference>
<organism evidence="2 3">
    <name type="scientific">Coprobacter fastidiosus</name>
    <dbReference type="NCBI Taxonomy" id="1099853"/>
    <lineage>
        <taxon>Bacteria</taxon>
        <taxon>Pseudomonadati</taxon>
        <taxon>Bacteroidota</taxon>
        <taxon>Bacteroidia</taxon>
        <taxon>Bacteroidales</taxon>
        <taxon>Barnesiellaceae</taxon>
        <taxon>Coprobacter</taxon>
    </lineage>
</organism>
<dbReference type="Proteomes" id="UP000262954">
    <property type="component" value="Unassembled WGS sequence"/>
</dbReference>
<evidence type="ECO:0000313" key="2">
    <source>
        <dbReference type="EMBL" id="HBJ07524.1"/>
    </source>
</evidence>
<dbReference type="SUPFAM" id="SSF48452">
    <property type="entry name" value="TPR-like"/>
    <property type="match status" value="1"/>
</dbReference>
<evidence type="ECO:0000313" key="3">
    <source>
        <dbReference type="Proteomes" id="UP000262954"/>
    </source>
</evidence>
<feature type="repeat" description="TPR" evidence="1">
    <location>
        <begin position="44"/>
        <end position="77"/>
    </location>
</feature>